<name>A0A1B8GSF3_9PEZI</name>
<protein>
    <submittedName>
        <fullName evidence="3">Uncharacterized protein</fullName>
    </submittedName>
</protein>
<reference evidence="4" key="2">
    <citation type="journal article" date="2018" name="Nat. Commun.">
        <title>Extreme sensitivity to ultraviolet light in the fungal pathogen causing white-nose syndrome of bats.</title>
        <authorList>
            <person name="Palmer J.M."/>
            <person name="Drees K.P."/>
            <person name="Foster J.T."/>
            <person name="Lindner D.L."/>
        </authorList>
    </citation>
    <scope>NUCLEOTIDE SEQUENCE [LARGE SCALE GENOMIC DNA]</scope>
    <source>
        <strain evidence="4">UAMH 10579</strain>
    </source>
</reference>
<accession>A0A1B8GSF3</accession>
<dbReference type="STRING" id="342668.A0A1B8GSF3"/>
<reference evidence="3 4" key="1">
    <citation type="submission" date="2016-03" db="EMBL/GenBank/DDBJ databases">
        <title>Comparative genomics of Pseudogymnoascus destructans, the fungus causing white-nose syndrome of bats.</title>
        <authorList>
            <person name="Palmer J.M."/>
            <person name="Drees K.P."/>
            <person name="Foster J.T."/>
            <person name="Lindner D.L."/>
        </authorList>
    </citation>
    <scope>NUCLEOTIDE SEQUENCE [LARGE SCALE GENOMIC DNA]</scope>
    <source>
        <strain evidence="3 4">UAMH 10579</strain>
    </source>
</reference>
<sequence>MASNPQTFQSFGRPLANSSNFFSQRDNEHQLYGLFSDLNLNGEHRKQPLFTPAPVAVVSSEDIELNDARSTERKLTTKQLRKQREAEQAAKTPKKPKTLASKAKKQNRIKIRFERRKSQKDRLDAINRDPKLVEKRIQALKELHACAQDLHNATENKVALKQALQNLTEALASHTEKTSAELYAELCQTNNQKSAEVLIGNTNDTQSSEESFRNFVDNLEKPVLPSEPVSTSRGKKTARVKELPVNIAQPTFKLLAPSREQKIRNAHNWKRAKPLIIDLTKAIERSDISIAKSYAAARVPIKNLADGLERDFADVISEVIPSFTRDRIAYFERPFITLKETNQISPSNTPIATNGGLDQSMSA</sequence>
<dbReference type="RefSeq" id="XP_018132484.1">
    <property type="nucleotide sequence ID" value="XM_018272939.1"/>
</dbReference>
<evidence type="ECO:0000313" key="4">
    <source>
        <dbReference type="Proteomes" id="UP000091956"/>
    </source>
</evidence>
<evidence type="ECO:0000256" key="2">
    <source>
        <dbReference type="SAM" id="MobiDB-lite"/>
    </source>
</evidence>
<feature type="region of interest" description="Disordered" evidence="2">
    <location>
        <begin position="1"/>
        <end position="21"/>
    </location>
</feature>
<dbReference type="GeneID" id="28836835"/>
<feature type="compositionally biased region" description="Basic residues" evidence="2">
    <location>
        <begin position="92"/>
        <end position="107"/>
    </location>
</feature>
<dbReference type="AlphaFoldDB" id="A0A1B8GSF3"/>
<dbReference type="OrthoDB" id="194443at2759"/>
<feature type="coiled-coil region" evidence="1">
    <location>
        <begin position="150"/>
        <end position="177"/>
    </location>
</feature>
<feature type="region of interest" description="Disordered" evidence="2">
    <location>
        <begin position="68"/>
        <end position="107"/>
    </location>
</feature>
<evidence type="ECO:0000313" key="3">
    <source>
        <dbReference type="EMBL" id="OBT98751.1"/>
    </source>
</evidence>
<evidence type="ECO:0000256" key="1">
    <source>
        <dbReference type="SAM" id="Coils"/>
    </source>
</evidence>
<organism evidence="3 4">
    <name type="scientific">Pseudogymnoascus verrucosus</name>
    <dbReference type="NCBI Taxonomy" id="342668"/>
    <lineage>
        <taxon>Eukaryota</taxon>
        <taxon>Fungi</taxon>
        <taxon>Dikarya</taxon>
        <taxon>Ascomycota</taxon>
        <taxon>Pezizomycotina</taxon>
        <taxon>Leotiomycetes</taxon>
        <taxon>Thelebolales</taxon>
        <taxon>Thelebolaceae</taxon>
        <taxon>Pseudogymnoascus</taxon>
    </lineage>
</organism>
<proteinExistence type="predicted"/>
<dbReference type="Proteomes" id="UP000091956">
    <property type="component" value="Unassembled WGS sequence"/>
</dbReference>
<dbReference type="EMBL" id="KV460215">
    <property type="protein sequence ID" value="OBT98751.1"/>
    <property type="molecule type" value="Genomic_DNA"/>
</dbReference>
<keyword evidence="1" id="KW-0175">Coiled coil</keyword>
<keyword evidence="4" id="KW-1185">Reference proteome</keyword>
<gene>
    <name evidence="3" type="ORF">VE01_03449</name>
</gene>